<feature type="transmembrane region" description="Helical" evidence="2">
    <location>
        <begin position="142"/>
        <end position="164"/>
    </location>
</feature>
<keyword evidence="2" id="KW-0812">Transmembrane</keyword>
<feature type="compositionally biased region" description="Low complexity" evidence="1">
    <location>
        <begin position="395"/>
        <end position="410"/>
    </location>
</feature>
<keyword evidence="2" id="KW-0472">Membrane</keyword>
<feature type="compositionally biased region" description="Low complexity" evidence="1">
    <location>
        <begin position="425"/>
        <end position="445"/>
    </location>
</feature>
<dbReference type="RefSeq" id="XP_070917828.1">
    <property type="nucleotide sequence ID" value="XM_071061727.1"/>
</dbReference>
<feature type="transmembrane region" description="Helical" evidence="2">
    <location>
        <begin position="48"/>
        <end position="74"/>
    </location>
</feature>
<name>A0ABQ0GEB5_9PEZI</name>
<comment type="caution">
    <text evidence="3">The sequence shown here is derived from an EMBL/GenBank/DDBJ whole genome shotgun (WGS) entry which is preliminary data.</text>
</comment>
<protein>
    <submittedName>
        <fullName evidence="3">Uncharacterized protein</fullName>
    </submittedName>
</protein>
<proteinExistence type="predicted"/>
<feature type="region of interest" description="Disordered" evidence="1">
    <location>
        <begin position="395"/>
        <end position="445"/>
    </location>
</feature>
<reference evidence="3 4" key="1">
    <citation type="submission" date="2024-09" db="EMBL/GenBank/DDBJ databases">
        <title>Itraconazole resistance in Madurella fahalii resulting from another homologue of gene encoding cytochrome P450 14-alpha sterol demethylase (CYP51).</title>
        <authorList>
            <person name="Yoshioka I."/>
            <person name="Fahal A.H."/>
            <person name="Kaneko S."/>
            <person name="Yaguchi T."/>
        </authorList>
    </citation>
    <scope>NUCLEOTIDE SEQUENCE [LARGE SCALE GENOMIC DNA]</scope>
    <source>
        <strain evidence="3 4">IFM 68171</strain>
    </source>
</reference>
<gene>
    <name evidence="3" type="ORF">MFIFM68171_06307</name>
</gene>
<evidence type="ECO:0000256" key="2">
    <source>
        <dbReference type="SAM" id="Phobius"/>
    </source>
</evidence>
<accession>A0ABQ0GEB5</accession>
<feature type="transmembrane region" description="Helical" evidence="2">
    <location>
        <begin position="201"/>
        <end position="221"/>
    </location>
</feature>
<evidence type="ECO:0000313" key="4">
    <source>
        <dbReference type="Proteomes" id="UP001628179"/>
    </source>
</evidence>
<keyword evidence="2" id="KW-1133">Transmembrane helix</keyword>
<feature type="transmembrane region" description="Helical" evidence="2">
    <location>
        <begin position="12"/>
        <end position="36"/>
    </location>
</feature>
<dbReference type="GeneID" id="98177050"/>
<dbReference type="EMBL" id="BAAFSV010000003">
    <property type="protein sequence ID" value="GAB1316097.1"/>
    <property type="molecule type" value="Genomic_DNA"/>
</dbReference>
<sequence length="445" mass="49453">MDYIGYSAPSIVGSIVLAGLWVTPLSVLWFVSLCLARRRSDPARVGIVWVKAVYPVWIIASVGYVIATGLQLWIHAIVDSNIYSGGEATAAYIAQASSHIGITAFFVRCVADILLFIAFVELASGFRLCLSNGSQYLQRRKLLRYTVLGWGLILFIILIGLFGFNHSLIVRQSATIFSEISRNEYLDLVQAQLTATRLEGAIIILFWITSMPMVGLASYAVHRSKEVPGLRSTAVLLLVATILNFIRLLVVMAIYADSWLQSPAITTIRPDMAPREAKYIVDSFFDYVFMFVLLVLLFVLGIRRRNGLWSQPQPGWSFNAAFNSSTLPTGYTAGPAPVPVPTHPPAAGVPVMGTVNGLPAYLAVAQQQQQQQQQQQPQQFQQMYQQPPQGYYYYPPQQPPVQYQQQPGQQMAMAEPKAVSSVDVQQQQQQQQQPMQGNQIQNPHV</sequence>
<organism evidence="3 4">
    <name type="scientific">Madurella fahalii</name>
    <dbReference type="NCBI Taxonomy" id="1157608"/>
    <lineage>
        <taxon>Eukaryota</taxon>
        <taxon>Fungi</taxon>
        <taxon>Dikarya</taxon>
        <taxon>Ascomycota</taxon>
        <taxon>Pezizomycotina</taxon>
        <taxon>Sordariomycetes</taxon>
        <taxon>Sordariomycetidae</taxon>
        <taxon>Sordariales</taxon>
        <taxon>Sordariales incertae sedis</taxon>
        <taxon>Madurella</taxon>
    </lineage>
</organism>
<evidence type="ECO:0000313" key="3">
    <source>
        <dbReference type="EMBL" id="GAB1316097.1"/>
    </source>
</evidence>
<feature type="transmembrane region" description="Helical" evidence="2">
    <location>
        <begin position="233"/>
        <end position="256"/>
    </location>
</feature>
<evidence type="ECO:0000256" key="1">
    <source>
        <dbReference type="SAM" id="MobiDB-lite"/>
    </source>
</evidence>
<feature type="transmembrane region" description="Helical" evidence="2">
    <location>
        <begin position="284"/>
        <end position="302"/>
    </location>
</feature>
<keyword evidence="4" id="KW-1185">Reference proteome</keyword>
<feature type="transmembrane region" description="Helical" evidence="2">
    <location>
        <begin position="105"/>
        <end position="130"/>
    </location>
</feature>
<dbReference type="Proteomes" id="UP001628179">
    <property type="component" value="Unassembled WGS sequence"/>
</dbReference>